<dbReference type="KEGG" id="pdio:PDMSB3_0043.2"/>
<dbReference type="NCBIfam" id="NF040505">
    <property type="entry name" value="ArsO_flavin_mono"/>
    <property type="match status" value="1"/>
</dbReference>
<dbReference type="SUPFAM" id="SSF51905">
    <property type="entry name" value="FAD/NAD(P)-binding domain"/>
    <property type="match status" value="2"/>
</dbReference>
<keyword evidence="2" id="KW-0614">Plasmid</keyword>
<dbReference type="Gene3D" id="3.50.50.60">
    <property type="entry name" value="FAD/NAD(P)-binding domain"/>
    <property type="match status" value="1"/>
</dbReference>
<protein>
    <submittedName>
        <fullName evidence="2">Putative Monooxygenase</fullName>
    </submittedName>
</protein>
<dbReference type="Proteomes" id="UP000325811">
    <property type="component" value="Plasmid pI"/>
</dbReference>
<dbReference type="GO" id="GO:0050660">
    <property type="term" value="F:flavin adenine dinucleotide binding"/>
    <property type="evidence" value="ECO:0007669"/>
    <property type="project" value="TreeGrafter"/>
</dbReference>
<dbReference type="EMBL" id="LR699555">
    <property type="protein sequence ID" value="VVD30879.1"/>
    <property type="molecule type" value="Genomic_DNA"/>
</dbReference>
<dbReference type="RefSeq" id="WP_197740323.1">
    <property type="nucleotide sequence ID" value="NZ_LR699555.1"/>
</dbReference>
<keyword evidence="3" id="KW-1185">Reference proteome</keyword>
<evidence type="ECO:0000313" key="3">
    <source>
        <dbReference type="Proteomes" id="UP000325811"/>
    </source>
</evidence>
<gene>
    <name evidence="2" type="ORF">PDMSB3_0043</name>
</gene>
<dbReference type="InterPro" id="IPR036188">
    <property type="entry name" value="FAD/NAD-bd_sf"/>
</dbReference>
<dbReference type="GO" id="GO:0004497">
    <property type="term" value="F:monooxygenase activity"/>
    <property type="evidence" value="ECO:0007669"/>
    <property type="project" value="UniProtKB-KW"/>
</dbReference>
<keyword evidence="1" id="KW-0560">Oxidoreductase</keyword>
<geneLocation type="plasmid" evidence="2 3">
    <name>pI</name>
</geneLocation>
<dbReference type="PRINTS" id="PR00368">
    <property type="entry name" value="FADPNR"/>
</dbReference>
<evidence type="ECO:0000256" key="1">
    <source>
        <dbReference type="ARBA" id="ARBA00023002"/>
    </source>
</evidence>
<dbReference type="PANTHER" id="PTHR43539">
    <property type="entry name" value="FLAVIN-BINDING MONOOXYGENASE-LIKE PROTEIN (AFU_ORTHOLOGUE AFUA_4G09220)"/>
    <property type="match status" value="1"/>
</dbReference>
<evidence type="ECO:0000313" key="2">
    <source>
        <dbReference type="EMBL" id="VVD30879.1"/>
    </source>
</evidence>
<dbReference type="Pfam" id="PF13738">
    <property type="entry name" value="Pyr_redox_3"/>
    <property type="match status" value="1"/>
</dbReference>
<sequence length="364" mass="39981">MSISKASAAIPIDVVVVGGGQSSLAVAYFLRRAGIGYVVLDDQPAPGGAWQHTWDSLHLFSPAQWSSLPGWLMPATAETYPSREHVVRYLTEYEKRYEIPVRRPVDVTSVSRREDGLLVSTDHGEWLAKTVVSATGTWARPYIPDYPGQACFEGEQLHSAHYRKPEIFHGKNVLVVGGGNSGAQILAELSQVCHTTWVTLEEPTLLPDDVDGRVLFERATERWIARAEGRADPAPTGGLGDIVMVPPVRDARERGVLHSVRPFSHFTVDGVVWKDGSHARVDAVIWCTGFRPALEHLQPLHVLNDAGRVDVVEGRAVLEPRLWLVGYGEWCGFASATLIGVMRSARSTATQIGQYLTSFEDSNP</sequence>
<accession>A0A5Q4Z972</accession>
<dbReference type="AlphaFoldDB" id="A0A5Q4Z972"/>
<reference evidence="2 3" key="1">
    <citation type="submission" date="2019-08" db="EMBL/GenBank/DDBJ databases">
        <authorList>
            <person name="Herpell B J."/>
        </authorList>
    </citation>
    <scope>NUCLEOTIDE SEQUENCE [LARGE SCALE GENOMIC DNA]</scope>
    <source>
        <strain evidence="3">Msb3</strain>
        <plasmid evidence="2 3">pI</plasmid>
    </source>
</reference>
<proteinExistence type="predicted"/>
<organism evidence="2 3">
    <name type="scientific">Paraburkholderia dioscoreae</name>
    <dbReference type="NCBI Taxonomy" id="2604047"/>
    <lineage>
        <taxon>Bacteria</taxon>
        <taxon>Pseudomonadati</taxon>
        <taxon>Pseudomonadota</taxon>
        <taxon>Betaproteobacteria</taxon>
        <taxon>Burkholderiales</taxon>
        <taxon>Burkholderiaceae</taxon>
        <taxon>Paraburkholderia</taxon>
    </lineage>
</organism>
<keyword evidence="2" id="KW-0503">Monooxygenase</keyword>
<dbReference type="PRINTS" id="PR00469">
    <property type="entry name" value="PNDRDTASEII"/>
</dbReference>
<dbReference type="InterPro" id="IPR050982">
    <property type="entry name" value="Auxin_biosynth/cation_transpt"/>
</dbReference>
<name>A0A5Q4Z972_9BURK</name>
<dbReference type="PANTHER" id="PTHR43539:SF78">
    <property type="entry name" value="FLAVIN-CONTAINING MONOOXYGENASE"/>
    <property type="match status" value="1"/>
</dbReference>